<feature type="signal peptide" evidence="9">
    <location>
        <begin position="1"/>
        <end position="16"/>
    </location>
</feature>
<dbReference type="InterPro" id="IPR007867">
    <property type="entry name" value="GMC_OxRtase_C"/>
</dbReference>
<accession>A0A8H3GIW9</accession>
<reference evidence="11" key="1">
    <citation type="submission" date="2021-01" db="EMBL/GenBank/DDBJ databases">
        <authorList>
            <person name="Kaushik A."/>
        </authorList>
    </citation>
    <scope>NUCLEOTIDE SEQUENCE</scope>
    <source>
        <strain evidence="11">AG4-R118</strain>
    </source>
</reference>
<dbReference type="PANTHER" id="PTHR11552:SF218">
    <property type="entry name" value="GLUCOSE-METHANOL-CHOLINE OXIDOREDUCTASE N-TERMINAL DOMAIN-CONTAINING PROTEIN"/>
    <property type="match status" value="1"/>
</dbReference>
<dbReference type="PROSITE" id="PS51635">
    <property type="entry name" value="PNPLA"/>
    <property type="match status" value="1"/>
</dbReference>
<keyword evidence="3" id="KW-0285">Flavoprotein</keyword>
<dbReference type="GO" id="GO:0046486">
    <property type="term" value="P:glycerolipid metabolic process"/>
    <property type="evidence" value="ECO:0007669"/>
    <property type="project" value="UniProtKB-ARBA"/>
</dbReference>
<keyword evidence="7" id="KW-0442">Lipid degradation</keyword>
<feature type="region of interest" description="Disordered" evidence="8">
    <location>
        <begin position="608"/>
        <end position="635"/>
    </location>
</feature>
<dbReference type="SUPFAM" id="SSF54373">
    <property type="entry name" value="FAD-linked reductases, C-terminal domain"/>
    <property type="match status" value="1"/>
</dbReference>
<feature type="short sequence motif" description="DGA/G" evidence="7">
    <location>
        <begin position="933"/>
        <end position="935"/>
    </location>
</feature>
<keyword evidence="9" id="KW-0732">Signal</keyword>
<dbReference type="Proteomes" id="UP000663888">
    <property type="component" value="Unassembled WGS sequence"/>
</dbReference>
<dbReference type="InterPro" id="IPR000172">
    <property type="entry name" value="GMC_OxRdtase_N"/>
</dbReference>
<evidence type="ECO:0000256" key="3">
    <source>
        <dbReference type="ARBA" id="ARBA00022630"/>
    </source>
</evidence>
<dbReference type="GO" id="GO:0050660">
    <property type="term" value="F:flavin adenine dinucleotide binding"/>
    <property type="evidence" value="ECO:0007669"/>
    <property type="project" value="InterPro"/>
</dbReference>
<evidence type="ECO:0000256" key="7">
    <source>
        <dbReference type="PROSITE-ProRule" id="PRU01161"/>
    </source>
</evidence>
<evidence type="ECO:0000256" key="9">
    <source>
        <dbReference type="SAM" id="SignalP"/>
    </source>
</evidence>
<protein>
    <recommendedName>
        <fullName evidence="10">PNPLA domain-containing protein</fullName>
    </recommendedName>
</protein>
<dbReference type="SUPFAM" id="SSF52151">
    <property type="entry name" value="FabD/lysophospholipase-like"/>
    <property type="match status" value="2"/>
</dbReference>
<feature type="chain" id="PRO_5034361314" description="PNPLA domain-containing protein" evidence="9">
    <location>
        <begin position="17"/>
        <end position="1081"/>
    </location>
</feature>
<evidence type="ECO:0000256" key="1">
    <source>
        <dbReference type="ARBA" id="ARBA00001974"/>
    </source>
</evidence>
<sequence>MRTTLSLLSLVAPALGAGIVYNDQIDSAYDFVITGGGLAGLVLASRLTEDSNTTVLVLEAGASGDAVKARIDIPGNAYYSSLLNTEYDWQYTTVPQPNAGNRALPWPRGKVLGGSTAVNGLYLVRPSAVEVDAWSQLLPGQSSAAAWSWASLFEAMKKSENFTEPSQNIKNAGRIQYDVTSHGRSGPLHYAYPGFIVPIVGDWTATLEWIGIPPSPDANGGSGWGGFIATSSINPTNWTRSYSRSAYIDPLGPRPNLAILPNATVTKIIWAANNDGNGKKVAQGVEFASSRGAPRRNVTARKEVILAGGAIGSPHVAMHSGIGPRPVLEGLGIPVVYELPGVAETAASIRNSGTLENGTSAPFLSFVNSAIAYANITDLFGDWAPTFQQQVRANMSNNVNALVPSDPRVKAGYQAVYEATTEKILMSQAGQVELLFSLTGSSQGSDTIAIQAALQHPFSQGHLYINSTDPFDPPVIDPRYLSNPGDIWMTREGLKLARKLGRNQPLNASIVEEVSPGPSVQTDADWDAWLKGKIQTEYHPSCTMSMLPEEQAGVVDADLRMYGTSNVRVIDSSIYPIQFAAHLMAPTYGMAEQAASIIRAQYNGVPPPASTVSTSAPGSATQTTAPGSSNNGNGSNGAVEIQIHAAWVALPLRLLSFDGGGIRGLSSLYILREFMQRVKLRTGGTEMPLPCDYFDMICGTSTGGETPYLYGDPKIPGALGSAPVLGTSALRSNGSGLLAEHSRALHEHFRVSYLILQSTRSQLRVREPSGDFRVPVEMSVDEAITLYARLSETIFGRKKGFWFLKEGMYSAQALEHAVTLIAGQRAHVLKWPEAAGANLQTTEQEYREIGKRVMMRGVNPTADHCKVFVCTVNTMNADAPANIRAYMVAQNEMDDFTIWEAARATSAAPHFFKPMVAEPRPDINRHFETVYIDGGLRFNNPINQLLEEASQLFPGRGIGLILSLGTGTKNAIKLPRAGFIPKPQWYLVYRLYKKIALSCEENHQAVEGRFRSLSNIYFRFNVDRGMEDIGLEEWKMLSQIEANTKAYMTTVEVNPRVELAVESFFTTNAKTTIQQAAGLAM</sequence>
<evidence type="ECO:0000256" key="6">
    <source>
        <dbReference type="ARBA" id="ARBA00023098"/>
    </source>
</evidence>
<comment type="caution">
    <text evidence="11">The sequence shown here is derived from an EMBL/GenBank/DDBJ whole genome shotgun (WGS) entry which is preliminary data.</text>
</comment>
<feature type="compositionally biased region" description="Low complexity" evidence="8">
    <location>
        <begin position="610"/>
        <end position="635"/>
    </location>
</feature>
<feature type="domain" description="PNPLA" evidence="10">
    <location>
        <begin position="655"/>
        <end position="946"/>
    </location>
</feature>
<dbReference type="GO" id="GO:0016614">
    <property type="term" value="F:oxidoreductase activity, acting on CH-OH group of donors"/>
    <property type="evidence" value="ECO:0007669"/>
    <property type="project" value="InterPro"/>
</dbReference>
<dbReference type="Pfam" id="PF05199">
    <property type="entry name" value="GMC_oxred_C"/>
    <property type="match status" value="1"/>
</dbReference>
<evidence type="ECO:0000256" key="8">
    <source>
        <dbReference type="SAM" id="MobiDB-lite"/>
    </source>
</evidence>
<name>A0A8H3GIW9_9AGAM</name>
<evidence type="ECO:0000313" key="12">
    <source>
        <dbReference type="Proteomes" id="UP000663888"/>
    </source>
</evidence>
<dbReference type="Gene3D" id="4.10.450.10">
    <property type="entry name" value="Glucose Oxidase, domain 2"/>
    <property type="match status" value="1"/>
</dbReference>
<feature type="active site" description="Proton acceptor" evidence="7">
    <location>
        <position position="933"/>
    </location>
</feature>
<dbReference type="InterPro" id="IPR036188">
    <property type="entry name" value="FAD/NAD-bd_sf"/>
</dbReference>
<gene>
    <name evidence="11" type="ORF">RDB_LOCUS70878</name>
</gene>
<feature type="short sequence motif" description="GXSXG" evidence="7">
    <location>
        <begin position="699"/>
        <end position="703"/>
    </location>
</feature>
<dbReference type="GO" id="GO:0016787">
    <property type="term" value="F:hydrolase activity"/>
    <property type="evidence" value="ECO:0007669"/>
    <property type="project" value="UniProtKB-UniRule"/>
</dbReference>
<dbReference type="InterPro" id="IPR002641">
    <property type="entry name" value="PNPLA_dom"/>
</dbReference>
<dbReference type="InterPro" id="IPR027424">
    <property type="entry name" value="Glucose_Oxidase_domain_2"/>
</dbReference>
<organism evidence="11 12">
    <name type="scientific">Rhizoctonia solani</name>
    <dbReference type="NCBI Taxonomy" id="456999"/>
    <lineage>
        <taxon>Eukaryota</taxon>
        <taxon>Fungi</taxon>
        <taxon>Dikarya</taxon>
        <taxon>Basidiomycota</taxon>
        <taxon>Agaricomycotina</taxon>
        <taxon>Agaricomycetes</taxon>
        <taxon>Cantharellales</taxon>
        <taxon>Ceratobasidiaceae</taxon>
        <taxon>Rhizoctonia</taxon>
    </lineage>
</organism>
<keyword evidence="6 7" id="KW-0443">Lipid metabolism</keyword>
<evidence type="ECO:0000256" key="2">
    <source>
        <dbReference type="ARBA" id="ARBA00010790"/>
    </source>
</evidence>
<dbReference type="Pfam" id="PF01734">
    <property type="entry name" value="Patatin"/>
    <property type="match status" value="1"/>
</dbReference>
<evidence type="ECO:0000313" key="11">
    <source>
        <dbReference type="EMBL" id="CAE6451831.1"/>
    </source>
</evidence>
<keyword evidence="7" id="KW-0378">Hydrolase</keyword>
<comment type="cofactor">
    <cofactor evidence="1">
        <name>FAD</name>
        <dbReference type="ChEBI" id="CHEBI:57692"/>
    </cofactor>
</comment>
<dbReference type="EMBL" id="CAJMWX010001042">
    <property type="protein sequence ID" value="CAE6451831.1"/>
    <property type="molecule type" value="Genomic_DNA"/>
</dbReference>
<evidence type="ECO:0000256" key="4">
    <source>
        <dbReference type="ARBA" id="ARBA00022827"/>
    </source>
</evidence>
<dbReference type="Gene3D" id="3.50.50.60">
    <property type="entry name" value="FAD/NAD(P)-binding domain"/>
    <property type="match status" value="1"/>
</dbReference>
<dbReference type="Gene3D" id="3.30.560.10">
    <property type="entry name" value="Glucose Oxidase, domain 3"/>
    <property type="match status" value="1"/>
</dbReference>
<dbReference type="Gene3D" id="3.40.1090.10">
    <property type="entry name" value="Cytosolic phospholipase A2 catalytic domain"/>
    <property type="match status" value="1"/>
</dbReference>
<dbReference type="PANTHER" id="PTHR11552">
    <property type="entry name" value="GLUCOSE-METHANOL-CHOLINE GMC OXIDOREDUCTASE"/>
    <property type="match status" value="1"/>
</dbReference>
<dbReference type="InterPro" id="IPR012132">
    <property type="entry name" value="GMC_OxRdtase"/>
</dbReference>
<dbReference type="Pfam" id="PF00732">
    <property type="entry name" value="GMC_oxred_N"/>
    <property type="match status" value="1"/>
</dbReference>
<proteinExistence type="inferred from homology"/>
<evidence type="ECO:0000259" key="10">
    <source>
        <dbReference type="PROSITE" id="PS51635"/>
    </source>
</evidence>
<dbReference type="SUPFAM" id="SSF51905">
    <property type="entry name" value="FAD/NAD(P)-binding domain"/>
    <property type="match status" value="1"/>
</dbReference>
<keyword evidence="4" id="KW-0274">FAD</keyword>
<feature type="active site" description="Nucleophile" evidence="7">
    <location>
        <position position="701"/>
    </location>
</feature>
<evidence type="ECO:0000256" key="5">
    <source>
        <dbReference type="ARBA" id="ARBA00023002"/>
    </source>
</evidence>
<comment type="similarity">
    <text evidence="2">Belongs to the GMC oxidoreductase family.</text>
</comment>
<feature type="short sequence motif" description="GXGXXG" evidence="7">
    <location>
        <begin position="659"/>
        <end position="664"/>
    </location>
</feature>
<dbReference type="AlphaFoldDB" id="A0A8H3GIW9"/>
<dbReference type="GO" id="GO:0016042">
    <property type="term" value="P:lipid catabolic process"/>
    <property type="evidence" value="ECO:0007669"/>
    <property type="project" value="UniProtKB-UniRule"/>
</dbReference>
<keyword evidence="5" id="KW-0560">Oxidoreductase</keyword>
<dbReference type="InterPro" id="IPR016035">
    <property type="entry name" value="Acyl_Trfase/lysoPLipase"/>
</dbReference>